<keyword evidence="13" id="KW-0170">Cobalt</keyword>
<feature type="binding site" evidence="10 14">
    <location>
        <position position="65"/>
    </location>
    <ligand>
        <name>substrate</name>
    </ligand>
</feature>
<evidence type="ECO:0000256" key="4">
    <source>
        <dbReference type="ARBA" id="ARBA00001947"/>
    </source>
</evidence>
<dbReference type="Pfam" id="PF00834">
    <property type="entry name" value="Ribul_P_3_epim"/>
    <property type="match status" value="1"/>
</dbReference>
<reference evidence="15" key="1">
    <citation type="journal article" date="2021" name="PeerJ">
        <title>Extensive microbial diversity within the chicken gut microbiome revealed by metagenomics and culture.</title>
        <authorList>
            <person name="Gilroy R."/>
            <person name="Ravi A."/>
            <person name="Getino M."/>
            <person name="Pursley I."/>
            <person name="Horton D.L."/>
            <person name="Alikhan N.F."/>
            <person name="Baker D."/>
            <person name="Gharbi K."/>
            <person name="Hall N."/>
            <person name="Watson M."/>
            <person name="Adriaenssens E.M."/>
            <person name="Foster-Nyarko E."/>
            <person name="Jarju S."/>
            <person name="Secka A."/>
            <person name="Antonio M."/>
            <person name="Oren A."/>
            <person name="Chaudhuri R.R."/>
            <person name="La Ragione R."/>
            <person name="Hildebrand F."/>
            <person name="Pallen M.J."/>
        </authorList>
    </citation>
    <scope>NUCLEOTIDE SEQUENCE</scope>
    <source>
        <strain evidence="15">CHK188-4685</strain>
    </source>
</reference>
<comment type="cofactor">
    <cofactor evidence="10 13">
        <name>a divalent metal cation</name>
        <dbReference type="ChEBI" id="CHEBI:60240"/>
    </cofactor>
    <text evidence="10 13">Binds 1 divalent metal cation per subunit.</text>
</comment>
<comment type="function">
    <text evidence="10">Catalyzes the reversible epimerization of D-ribulose 5-phosphate to D-xylulose 5-phosphate.</text>
</comment>
<evidence type="ECO:0000256" key="8">
    <source>
        <dbReference type="ARBA" id="ARBA00022723"/>
    </source>
</evidence>
<keyword evidence="13" id="KW-0464">Manganese</keyword>
<dbReference type="GO" id="GO:0046872">
    <property type="term" value="F:metal ion binding"/>
    <property type="evidence" value="ECO:0007669"/>
    <property type="project" value="UniProtKB-UniRule"/>
</dbReference>
<dbReference type="NCBIfam" id="NF004076">
    <property type="entry name" value="PRK05581.1-4"/>
    <property type="match status" value="1"/>
</dbReference>
<keyword evidence="8 10" id="KW-0479">Metal-binding</keyword>
<evidence type="ECO:0000313" key="16">
    <source>
        <dbReference type="Proteomes" id="UP000886804"/>
    </source>
</evidence>
<comment type="catalytic activity">
    <reaction evidence="1 10 11">
        <text>D-ribulose 5-phosphate = D-xylulose 5-phosphate</text>
        <dbReference type="Rhea" id="RHEA:13677"/>
        <dbReference type="ChEBI" id="CHEBI:57737"/>
        <dbReference type="ChEBI" id="CHEBI:58121"/>
        <dbReference type="EC" id="5.1.3.1"/>
    </reaction>
</comment>
<keyword evidence="10 11" id="KW-0119">Carbohydrate metabolism</keyword>
<evidence type="ECO:0000256" key="6">
    <source>
        <dbReference type="ARBA" id="ARBA00009541"/>
    </source>
</evidence>
<proteinExistence type="inferred from homology"/>
<organism evidence="15 16">
    <name type="scientific">Candidatus Enterocloster faecavium</name>
    <dbReference type="NCBI Taxonomy" id="2838560"/>
    <lineage>
        <taxon>Bacteria</taxon>
        <taxon>Bacillati</taxon>
        <taxon>Bacillota</taxon>
        <taxon>Clostridia</taxon>
        <taxon>Lachnospirales</taxon>
        <taxon>Lachnospiraceae</taxon>
        <taxon>Enterocloster</taxon>
    </lineage>
</organism>
<dbReference type="SUPFAM" id="SSF51366">
    <property type="entry name" value="Ribulose-phoshate binding barrel"/>
    <property type="match status" value="1"/>
</dbReference>
<evidence type="ECO:0000256" key="9">
    <source>
        <dbReference type="ARBA" id="ARBA00023235"/>
    </source>
</evidence>
<dbReference type="EMBL" id="DWYS01000012">
    <property type="protein sequence ID" value="HJB06433.1"/>
    <property type="molecule type" value="Genomic_DNA"/>
</dbReference>
<keyword evidence="13" id="KW-0862">Zinc</keyword>
<name>A0A9D2L5L7_9FIRM</name>
<evidence type="ECO:0000313" key="15">
    <source>
        <dbReference type="EMBL" id="HJB06433.1"/>
    </source>
</evidence>
<dbReference type="NCBIfam" id="TIGR01163">
    <property type="entry name" value="rpe"/>
    <property type="match status" value="1"/>
</dbReference>
<feature type="binding site" evidence="14">
    <location>
        <position position="176"/>
    </location>
    <ligand>
        <name>substrate</name>
    </ligand>
</feature>
<evidence type="ECO:0000256" key="12">
    <source>
        <dbReference type="PIRSR" id="PIRSR001461-1"/>
    </source>
</evidence>
<evidence type="ECO:0000256" key="1">
    <source>
        <dbReference type="ARBA" id="ARBA00001782"/>
    </source>
</evidence>
<feature type="active site" description="Proton donor" evidence="10 12">
    <location>
        <position position="174"/>
    </location>
</feature>
<dbReference type="FunFam" id="3.20.20.70:FF:000004">
    <property type="entry name" value="Ribulose-phosphate 3-epimerase"/>
    <property type="match status" value="1"/>
</dbReference>
<sequence length="220" mass="23768">MYILAPSILAADFGKLGEAVKKTEDAGAAYIHLDVMDGAFVPSISFGMPVLSSLRGYTSQVFDVHMMVEEPGRYIEDIKKAGADLITVHQEACVHLDRVIGQIKAAGCRAGVALNPATPVSTLECVLDQVDLILIMTVNPGFGGQKFIPYTLKKVRTLRRMLEERGLQTDIEVDGGVTTENVRALMEAGANVFVAGSAVFKNDISGNVKAFMDIFKEQES</sequence>
<feature type="binding site" evidence="10 14">
    <location>
        <position position="7"/>
    </location>
    <ligand>
        <name>substrate</name>
    </ligand>
</feature>
<dbReference type="PROSITE" id="PS01086">
    <property type="entry name" value="RIBUL_P_3_EPIMER_2"/>
    <property type="match status" value="1"/>
</dbReference>
<evidence type="ECO:0000256" key="7">
    <source>
        <dbReference type="ARBA" id="ARBA00013188"/>
    </source>
</evidence>
<evidence type="ECO:0000256" key="3">
    <source>
        <dbReference type="ARBA" id="ARBA00001941"/>
    </source>
</evidence>
<comment type="cofactor">
    <cofactor evidence="5">
        <name>Fe(2+)</name>
        <dbReference type="ChEBI" id="CHEBI:29033"/>
    </cofactor>
</comment>
<evidence type="ECO:0000256" key="10">
    <source>
        <dbReference type="HAMAP-Rule" id="MF_02227"/>
    </source>
</evidence>
<protein>
    <recommendedName>
        <fullName evidence="7 10">Ribulose-phosphate 3-epimerase</fullName>
        <ecNumber evidence="7 10">5.1.3.1</ecNumber>
    </recommendedName>
</protein>
<comment type="cofactor">
    <cofactor evidence="4">
        <name>Zn(2+)</name>
        <dbReference type="ChEBI" id="CHEBI:29105"/>
    </cofactor>
</comment>
<dbReference type="AlphaFoldDB" id="A0A9D2L5L7"/>
<evidence type="ECO:0000256" key="11">
    <source>
        <dbReference type="PIRNR" id="PIRNR001461"/>
    </source>
</evidence>
<feature type="binding site" evidence="10 13">
    <location>
        <position position="65"/>
    </location>
    <ligand>
        <name>a divalent metal cation</name>
        <dbReference type="ChEBI" id="CHEBI:60240"/>
    </ligand>
</feature>
<comment type="cofactor">
    <cofactor evidence="3">
        <name>Co(2+)</name>
        <dbReference type="ChEBI" id="CHEBI:48828"/>
    </cofactor>
</comment>
<evidence type="ECO:0000256" key="2">
    <source>
        <dbReference type="ARBA" id="ARBA00001936"/>
    </source>
</evidence>
<evidence type="ECO:0000256" key="13">
    <source>
        <dbReference type="PIRSR" id="PIRSR001461-2"/>
    </source>
</evidence>
<dbReference type="GO" id="GO:0019323">
    <property type="term" value="P:pentose catabolic process"/>
    <property type="evidence" value="ECO:0007669"/>
    <property type="project" value="UniProtKB-UniRule"/>
</dbReference>
<dbReference type="GO" id="GO:0006098">
    <property type="term" value="P:pentose-phosphate shunt"/>
    <property type="evidence" value="ECO:0007669"/>
    <property type="project" value="UniProtKB-UniRule"/>
</dbReference>
<keyword evidence="9 10" id="KW-0413">Isomerase</keyword>
<feature type="binding site" evidence="10 13">
    <location>
        <position position="34"/>
    </location>
    <ligand>
        <name>a divalent metal cation</name>
        <dbReference type="ChEBI" id="CHEBI:60240"/>
    </ligand>
</feature>
<dbReference type="InterPro" id="IPR011060">
    <property type="entry name" value="RibuloseP-bd_barrel"/>
</dbReference>
<feature type="active site" description="Proton acceptor" evidence="10 12">
    <location>
        <position position="34"/>
    </location>
</feature>
<evidence type="ECO:0000256" key="5">
    <source>
        <dbReference type="ARBA" id="ARBA00001954"/>
    </source>
</evidence>
<dbReference type="InterPro" id="IPR000056">
    <property type="entry name" value="Ribul_P_3_epim-like"/>
</dbReference>
<gene>
    <name evidence="10" type="primary">rpe</name>
    <name evidence="15" type="ORF">H9716_01025</name>
</gene>
<comment type="caution">
    <text evidence="15">The sequence shown here is derived from an EMBL/GenBank/DDBJ whole genome shotgun (WGS) entry which is preliminary data.</text>
</comment>
<dbReference type="GO" id="GO:0004750">
    <property type="term" value="F:D-ribulose-phosphate 3-epimerase activity"/>
    <property type="evidence" value="ECO:0007669"/>
    <property type="project" value="UniProtKB-UniRule"/>
</dbReference>
<dbReference type="PIRSF" id="PIRSF001461">
    <property type="entry name" value="RPE"/>
    <property type="match status" value="1"/>
</dbReference>
<dbReference type="HAMAP" id="MF_02227">
    <property type="entry name" value="RPE"/>
    <property type="match status" value="1"/>
</dbReference>
<accession>A0A9D2L5L7</accession>
<comment type="similarity">
    <text evidence="6 10 11">Belongs to the ribulose-phosphate 3-epimerase family.</text>
</comment>
<dbReference type="EC" id="5.1.3.1" evidence="7 10"/>
<dbReference type="InterPro" id="IPR013785">
    <property type="entry name" value="Aldolase_TIM"/>
</dbReference>
<comment type="pathway">
    <text evidence="10">Carbohydrate degradation.</text>
</comment>
<dbReference type="Gene3D" id="3.20.20.70">
    <property type="entry name" value="Aldolase class I"/>
    <property type="match status" value="1"/>
</dbReference>
<dbReference type="Proteomes" id="UP000886804">
    <property type="component" value="Unassembled WGS sequence"/>
</dbReference>
<feature type="binding site" evidence="10 13">
    <location>
        <position position="174"/>
    </location>
    <ligand>
        <name>a divalent metal cation</name>
        <dbReference type="ChEBI" id="CHEBI:60240"/>
    </ligand>
</feature>
<evidence type="ECO:0000256" key="14">
    <source>
        <dbReference type="PIRSR" id="PIRSR001461-3"/>
    </source>
</evidence>
<dbReference type="CDD" id="cd00429">
    <property type="entry name" value="RPE"/>
    <property type="match status" value="1"/>
</dbReference>
<feature type="binding site" evidence="10">
    <location>
        <begin position="174"/>
        <end position="176"/>
    </location>
    <ligand>
        <name>substrate</name>
    </ligand>
</feature>
<feature type="binding site" evidence="10 14">
    <location>
        <begin position="141"/>
        <end position="144"/>
    </location>
    <ligand>
        <name>substrate</name>
    </ligand>
</feature>
<feature type="binding site" evidence="10 13">
    <location>
        <position position="32"/>
    </location>
    <ligand>
        <name>a divalent metal cation</name>
        <dbReference type="ChEBI" id="CHEBI:60240"/>
    </ligand>
</feature>
<dbReference type="GO" id="GO:0005737">
    <property type="term" value="C:cytoplasm"/>
    <property type="evidence" value="ECO:0007669"/>
    <property type="project" value="UniProtKB-ARBA"/>
</dbReference>
<comment type="cofactor">
    <cofactor evidence="2">
        <name>Mn(2+)</name>
        <dbReference type="ChEBI" id="CHEBI:29035"/>
    </cofactor>
</comment>
<dbReference type="PANTHER" id="PTHR11749">
    <property type="entry name" value="RIBULOSE-5-PHOSPHATE-3-EPIMERASE"/>
    <property type="match status" value="1"/>
</dbReference>
<reference evidence="15" key="2">
    <citation type="submission" date="2021-04" db="EMBL/GenBank/DDBJ databases">
        <authorList>
            <person name="Gilroy R."/>
        </authorList>
    </citation>
    <scope>NUCLEOTIDE SEQUENCE</scope>
    <source>
        <strain evidence="15">CHK188-4685</strain>
    </source>
</reference>
<dbReference type="InterPro" id="IPR026019">
    <property type="entry name" value="Ribul_P_3_epim"/>
</dbReference>
<feature type="binding site" evidence="10 14">
    <location>
        <begin position="196"/>
        <end position="197"/>
    </location>
    <ligand>
        <name>substrate</name>
    </ligand>
</feature>